<dbReference type="SUPFAM" id="SSF53850">
    <property type="entry name" value="Periplasmic binding protein-like II"/>
    <property type="match status" value="1"/>
</dbReference>
<dbReference type="RefSeq" id="WP_107865869.1">
    <property type="nucleotide sequence ID" value="NZ_QAON01000008.1"/>
</dbReference>
<evidence type="ECO:0000256" key="9">
    <source>
        <dbReference type="ARBA" id="ARBA00022490"/>
    </source>
</evidence>
<dbReference type="InterPro" id="IPR008242">
    <property type="entry name" value="Chor_mutase/pphenate_deHydtase"/>
</dbReference>
<comment type="pathway">
    <text evidence="5">Metabolic intermediate biosynthesis; prephenate biosynthesis; prephenate from chorismate: step 1/1.</text>
</comment>
<feature type="domain" description="Prephenate dehydratase" evidence="21">
    <location>
        <begin position="95"/>
        <end position="271"/>
    </location>
</feature>
<dbReference type="CDD" id="cd04905">
    <property type="entry name" value="ACT_CM-PDT"/>
    <property type="match status" value="1"/>
</dbReference>
<evidence type="ECO:0000256" key="2">
    <source>
        <dbReference type="ARBA" id="ARBA00002364"/>
    </source>
</evidence>
<dbReference type="NCBIfam" id="TIGR01807">
    <property type="entry name" value="CM_P2"/>
    <property type="match status" value="1"/>
</dbReference>
<dbReference type="CDD" id="cd13630">
    <property type="entry name" value="PBP2_PDT_1"/>
    <property type="match status" value="1"/>
</dbReference>
<dbReference type="PROSITE" id="PS00858">
    <property type="entry name" value="PREPHENATE_DEHYDR_2"/>
    <property type="match status" value="1"/>
</dbReference>
<dbReference type="PIRSF" id="PIRSF001500">
    <property type="entry name" value="Chor_mut_pdt_Ppr"/>
    <property type="match status" value="1"/>
</dbReference>
<feature type="site" description="Essential for prephenate dehydratase activity" evidence="19">
    <location>
        <position position="264"/>
    </location>
</feature>
<dbReference type="GO" id="GO:0046417">
    <property type="term" value="P:chorismate metabolic process"/>
    <property type="evidence" value="ECO:0007669"/>
    <property type="project" value="InterPro"/>
</dbReference>
<dbReference type="InterPro" id="IPR045865">
    <property type="entry name" value="ACT-like_dom_sf"/>
</dbReference>
<dbReference type="FunFam" id="1.20.59.10:FF:000004">
    <property type="entry name" value="Prephenate dehydratase"/>
    <property type="match status" value="1"/>
</dbReference>
<evidence type="ECO:0000256" key="5">
    <source>
        <dbReference type="ARBA" id="ARBA00004817"/>
    </source>
</evidence>
<dbReference type="PROSITE" id="PS51168">
    <property type="entry name" value="CHORISMATE_MUT_2"/>
    <property type="match status" value="1"/>
</dbReference>
<keyword evidence="14" id="KW-0456">Lyase</keyword>
<evidence type="ECO:0000256" key="8">
    <source>
        <dbReference type="ARBA" id="ARBA00014401"/>
    </source>
</evidence>
<dbReference type="GO" id="GO:0005737">
    <property type="term" value="C:cytoplasm"/>
    <property type="evidence" value="ECO:0007669"/>
    <property type="project" value="UniProtKB-SubCell"/>
</dbReference>
<dbReference type="Gene3D" id="3.30.70.260">
    <property type="match status" value="1"/>
</dbReference>
<dbReference type="UniPathway" id="UPA00121">
    <property type="reaction ID" value="UER00345"/>
</dbReference>
<comment type="catalytic activity">
    <reaction evidence="1">
        <text>chorismate = prephenate</text>
        <dbReference type="Rhea" id="RHEA:13897"/>
        <dbReference type="ChEBI" id="CHEBI:29748"/>
        <dbReference type="ChEBI" id="CHEBI:29934"/>
        <dbReference type="EC" id="5.4.99.5"/>
    </reaction>
</comment>
<dbReference type="InterPro" id="IPR002701">
    <property type="entry name" value="CM_II_prokaryot"/>
</dbReference>
<evidence type="ECO:0000256" key="4">
    <source>
        <dbReference type="ARBA" id="ARBA00004741"/>
    </source>
</evidence>
<keyword evidence="12" id="KW-0584">Phenylalanine biosynthesis</keyword>
<dbReference type="AlphaFoldDB" id="A0A2T5IYZ8"/>
<evidence type="ECO:0000256" key="3">
    <source>
        <dbReference type="ARBA" id="ARBA00004496"/>
    </source>
</evidence>
<evidence type="ECO:0000313" key="24">
    <source>
        <dbReference type="Proteomes" id="UP000244223"/>
    </source>
</evidence>
<dbReference type="GO" id="GO:0009094">
    <property type="term" value="P:L-phenylalanine biosynthetic process"/>
    <property type="evidence" value="ECO:0007669"/>
    <property type="project" value="UniProtKB-UniPathway"/>
</dbReference>
<keyword evidence="10" id="KW-0028">Amino-acid biosynthesis</keyword>
<dbReference type="NCBIfam" id="NF008865">
    <property type="entry name" value="PRK11898.1"/>
    <property type="match status" value="1"/>
</dbReference>
<dbReference type="InterPro" id="IPR036263">
    <property type="entry name" value="Chorismate_II_sf"/>
</dbReference>
<feature type="domain" description="ACT" evidence="22">
    <location>
        <begin position="283"/>
        <end position="360"/>
    </location>
</feature>
<comment type="catalytic activity">
    <reaction evidence="18">
        <text>prephenate + H(+) = 3-phenylpyruvate + CO2 + H2O</text>
        <dbReference type="Rhea" id="RHEA:21648"/>
        <dbReference type="ChEBI" id="CHEBI:15377"/>
        <dbReference type="ChEBI" id="CHEBI:15378"/>
        <dbReference type="ChEBI" id="CHEBI:16526"/>
        <dbReference type="ChEBI" id="CHEBI:18005"/>
        <dbReference type="ChEBI" id="CHEBI:29934"/>
        <dbReference type="EC" id="4.2.1.51"/>
    </reaction>
</comment>
<keyword evidence="9" id="KW-0963">Cytoplasm</keyword>
<name>A0A2T5IYZ8_9GAMM</name>
<dbReference type="Gene3D" id="3.40.190.10">
    <property type="entry name" value="Periplasmic binding protein-like II"/>
    <property type="match status" value="2"/>
</dbReference>
<feature type="domain" description="Chorismate mutase" evidence="20">
    <location>
        <begin position="2"/>
        <end position="95"/>
    </location>
</feature>
<evidence type="ECO:0000256" key="13">
    <source>
        <dbReference type="ARBA" id="ARBA00023235"/>
    </source>
</evidence>
<dbReference type="InterPro" id="IPR001086">
    <property type="entry name" value="Preph_deHydtase"/>
</dbReference>
<dbReference type="PANTHER" id="PTHR21022:SF19">
    <property type="entry name" value="PREPHENATE DEHYDRATASE-RELATED"/>
    <property type="match status" value="1"/>
</dbReference>
<evidence type="ECO:0000256" key="1">
    <source>
        <dbReference type="ARBA" id="ARBA00000824"/>
    </source>
</evidence>
<dbReference type="FunFam" id="3.40.190.10:FF:000029">
    <property type="entry name" value="Chorismate mutase/Prephenate dehydratase"/>
    <property type="match status" value="1"/>
</dbReference>
<proteinExistence type="predicted"/>
<evidence type="ECO:0000313" key="23">
    <source>
        <dbReference type="EMBL" id="PTQ89235.1"/>
    </source>
</evidence>
<organism evidence="23 24">
    <name type="scientific">Agitococcus lubricus</name>
    <dbReference type="NCBI Taxonomy" id="1077255"/>
    <lineage>
        <taxon>Bacteria</taxon>
        <taxon>Pseudomonadati</taxon>
        <taxon>Pseudomonadota</taxon>
        <taxon>Gammaproteobacteria</taxon>
        <taxon>Moraxellales</taxon>
        <taxon>Moraxellaceae</taxon>
        <taxon>Agitococcus</taxon>
    </lineage>
</organism>
<keyword evidence="13" id="KW-0413">Isomerase</keyword>
<dbReference type="FunFam" id="3.30.70.260:FF:000012">
    <property type="entry name" value="Prephenate dehydratase"/>
    <property type="match status" value="1"/>
</dbReference>
<keyword evidence="24" id="KW-1185">Reference proteome</keyword>
<keyword evidence="15" id="KW-0511">Multifunctional enzyme</keyword>
<dbReference type="FunFam" id="3.40.190.10:FF:000034">
    <property type="entry name" value="Chorismate mutase/prephenate dehydratase"/>
    <property type="match status" value="1"/>
</dbReference>
<dbReference type="SMART" id="SM00830">
    <property type="entry name" value="CM_2"/>
    <property type="match status" value="1"/>
</dbReference>
<dbReference type="EC" id="5.4.99.5" evidence="6"/>
<dbReference type="PROSITE" id="PS51171">
    <property type="entry name" value="PREPHENATE_DEHYDR_3"/>
    <property type="match status" value="1"/>
</dbReference>
<dbReference type="OrthoDB" id="9802281at2"/>
<evidence type="ECO:0000256" key="19">
    <source>
        <dbReference type="PIRSR" id="PIRSR001500-2"/>
    </source>
</evidence>
<evidence type="ECO:0000259" key="21">
    <source>
        <dbReference type="PROSITE" id="PS51171"/>
    </source>
</evidence>
<comment type="function">
    <text evidence="2">Catalyzes the Claisen rearrangement of chorismate to prephenate and the decarboxylation/dehydration of prephenate to phenylpyruvate.</text>
</comment>
<dbReference type="EC" id="4.2.1.51" evidence="7"/>
<evidence type="ECO:0000256" key="7">
    <source>
        <dbReference type="ARBA" id="ARBA00013147"/>
    </source>
</evidence>
<evidence type="ECO:0000259" key="20">
    <source>
        <dbReference type="PROSITE" id="PS51168"/>
    </source>
</evidence>
<keyword evidence="11" id="KW-0057">Aromatic amino acid biosynthesis</keyword>
<sequence length="364" mass="40779">MSEQRPTLAELRQRIDKIDQDIHQLINQRAVCAQQVAEVKKAEDPTIKSFYRPEREAQVLQMVMQRNQGPLAGETVARLFREIMSACLALESPLNIAFLGPNGTFTHAAALKHFGHAALTQPLATIDEVFREVEAGSVNYGVVPVENSSEGVVNHTLDCFMASSLKIIGEVELRIHQNLLVAKGTQIKHISRIYSHQQSLAQCRKWLDAHFPKVERVAVSSNAEAARMVKSEWHSAAIAGETAAELYDLTILHANIEDNPNNTTRFLIIGTEEVPASGDDKTSLIVAAHNEAGALYHILEPFYRHNISLTRIETRPAQNDIWSYVFFIDFEGHQQQPHVKVVLDEIKARVREMRILGSYPKAVL</sequence>
<evidence type="ECO:0000259" key="22">
    <source>
        <dbReference type="PROSITE" id="PS51671"/>
    </source>
</evidence>
<evidence type="ECO:0000256" key="12">
    <source>
        <dbReference type="ARBA" id="ARBA00023222"/>
    </source>
</evidence>
<dbReference type="Proteomes" id="UP000244223">
    <property type="component" value="Unassembled WGS sequence"/>
</dbReference>
<dbReference type="InterPro" id="IPR036979">
    <property type="entry name" value="CM_dom_sf"/>
</dbReference>
<protein>
    <recommendedName>
        <fullName evidence="8">Bifunctional chorismate mutase/prephenate dehydratase</fullName>
        <ecNumber evidence="7">4.2.1.51</ecNumber>
        <ecNumber evidence="6">5.4.99.5</ecNumber>
    </recommendedName>
    <alternativeName>
        <fullName evidence="17">Chorismate mutase-prephenate dehydratase</fullName>
    </alternativeName>
    <alternativeName>
        <fullName evidence="16">p-protein</fullName>
    </alternativeName>
</protein>
<dbReference type="PANTHER" id="PTHR21022">
    <property type="entry name" value="PREPHENATE DEHYDRATASE P PROTEIN"/>
    <property type="match status" value="1"/>
</dbReference>
<dbReference type="PROSITE" id="PS00857">
    <property type="entry name" value="PREPHENATE_DEHYDR_1"/>
    <property type="match status" value="1"/>
</dbReference>
<evidence type="ECO:0000256" key="16">
    <source>
        <dbReference type="ARBA" id="ARBA00031175"/>
    </source>
</evidence>
<dbReference type="Pfam" id="PF00800">
    <property type="entry name" value="PDT"/>
    <property type="match status" value="1"/>
</dbReference>
<dbReference type="PROSITE" id="PS51671">
    <property type="entry name" value="ACT"/>
    <property type="match status" value="1"/>
</dbReference>
<dbReference type="SUPFAM" id="SSF55021">
    <property type="entry name" value="ACT-like"/>
    <property type="match status" value="1"/>
</dbReference>
<evidence type="ECO:0000256" key="6">
    <source>
        <dbReference type="ARBA" id="ARBA00012404"/>
    </source>
</evidence>
<evidence type="ECO:0000256" key="15">
    <source>
        <dbReference type="ARBA" id="ARBA00023268"/>
    </source>
</evidence>
<accession>A0A2T5IYZ8</accession>
<dbReference type="SUPFAM" id="SSF48600">
    <property type="entry name" value="Chorismate mutase II"/>
    <property type="match status" value="1"/>
</dbReference>
<dbReference type="Gene3D" id="1.20.59.10">
    <property type="entry name" value="Chorismate mutase"/>
    <property type="match status" value="1"/>
</dbReference>
<evidence type="ECO:0000256" key="18">
    <source>
        <dbReference type="ARBA" id="ARBA00047848"/>
    </source>
</evidence>
<evidence type="ECO:0000256" key="11">
    <source>
        <dbReference type="ARBA" id="ARBA00023141"/>
    </source>
</evidence>
<reference evidence="23 24" key="1">
    <citation type="submission" date="2018-04" db="EMBL/GenBank/DDBJ databases">
        <title>Genomic Encyclopedia of Archaeal and Bacterial Type Strains, Phase II (KMG-II): from individual species to whole genera.</title>
        <authorList>
            <person name="Goeker M."/>
        </authorList>
    </citation>
    <scope>NUCLEOTIDE SEQUENCE [LARGE SCALE GENOMIC DNA]</scope>
    <source>
        <strain evidence="23 24">DSM 5822</strain>
    </source>
</reference>
<dbReference type="InterPro" id="IPR010957">
    <property type="entry name" value="G/b/e-P-prot_chorismate_mutase"/>
</dbReference>
<dbReference type="InterPro" id="IPR018528">
    <property type="entry name" value="Preph_deHydtase_CS"/>
</dbReference>
<dbReference type="InterPro" id="IPR002912">
    <property type="entry name" value="ACT_dom"/>
</dbReference>
<evidence type="ECO:0000256" key="10">
    <source>
        <dbReference type="ARBA" id="ARBA00022605"/>
    </source>
</evidence>
<comment type="pathway">
    <text evidence="4">Amino-acid biosynthesis; L-phenylalanine biosynthesis; phenylpyruvate from prephenate: step 1/1.</text>
</comment>
<evidence type="ECO:0000256" key="17">
    <source>
        <dbReference type="ARBA" id="ARBA00031520"/>
    </source>
</evidence>
<evidence type="ECO:0000256" key="14">
    <source>
        <dbReference type="ARBA" id="ARBA00023239"/>
    </source>
</evidence>
<dbReference type="GO" id="GO:0004106">
    <property type="term" value="F:chorismate mutase activity"/>
    <property type="evidence" value="ECO:0007669"/>
    <property type="project" value="UniProtKB-EC"/>
</dbReference>
<dbReference type="Pfam" id="PF01817">
    <property type="entry name" value="CM_2"/>
    <property type="match status" value="1"/>
</dbReference>
<dbReference type="GO" id="GO:0004664">
    <property type="term" value="F:prephenate dehydratase activity"/>
    <property type="evidence" value="ECO:0007669"/>
    <property type="project" value="UniProtKB-EC"/>
</dbReference>
<dbReference type="Pfam" id="PF01842">
    <property type="entry name" value="ACT"/>
    <property type="match status" value="1"/>
</dbReference>
<comment type="caution">
    <text evidence="23">The sequence shown here is derived from an EMBL/GenBank/DDBJ whole genome shotgun (WGS) entry which is preliminary data.</text>
</comment>
<comment type="subcellular location">
    <subcellularLocation>
        <location evidence="3">Cytoplasm</location>
    </subcellularLocation>
</comment>
<dbReference type="EMBL" id="QAON01000008">
    <property type="protein sequence ID" value="PTQ89235.1"/>
    <property type="molecule type" value="Genomic_DNA"/>
</dbReference>
<gene>
    <name evidence="23" type="ORF">C8N29_108119</name>
</gene>
<dbReference type="UniPathway" id="UPA00120">
    <property type="reaction ID" value="UER00203"/>
</dbReference>